<gene>
    <name evidence="1" type="ORF">Pcinc_028551</name>
</gene>
<keyword evidence="2" id="KW-1185">Reference proteome</keyword>
<dbReference type="Proteomes" id="UP001286313">
    <property type="component" value="Unassembled WGS sequence"/>
</dbReference>
<protein>
    <submittedName>
        <fullName evidence="1">Uncharacterized protein</fullName>
    </submittedName>
</protein>
<evidence type="ECO:0000313" key="1">
    <source>
        <dbReference type="EMBL" id="KAK3865866.1"/>
    </source>
</evidence>
<comment type="caution">
    <text evidence="1">The sequence shown here is derived from an EMBL/GenBank/DDBJ whole genome shotgun (WGS) entry which is preliminary data.</text>
</comment>
<evidence type="ECO:0000313" key="2">
    <source>
        <dbReference type="Proteomes" id="UP001286313"/>
    </source>
</evidence>
<sequence>MKVEEETKERNEGWREVGIVVRGKKWKRKDNGEAERRQVWADEEAVRKATVHDGGEDDDSLGPVAGWQIEGVEVEMNGVRGR</sequence>
<accession>A0AAE1K583</accession>
<proteinExistence type="predicted"/>
<dbReference type="AlphaFoldDB" id="A0AAE1K583"/>
<reference evidence="1" key="1">
    <citation type="submission" date="2023-10" db="EMBL/GenBank/DDBJ databases">
        <title>Genome assemblies of two species of porcelain crab, Petrolisthes cinctipes and Petrolisthes manimaculis (Anomura: Porcellanidae).</title>
        <authorList>
            <person name="Angst P."/>
        </authorList>
    </citation>
    <scope>NUCLEOTIDE SEQUENCE</scope>
    <source>
        <strain evidence="1">PB745_01</strain>
        <tissue evidence="1">Gill</tissue>
    </source>
</reference>
<name>A0AAE1K583_PETCI</name>
<dbReference type="EMBL" id="JAWQEG010003512">
    <property type="protein sequence ID" value="KAK3865866.1"/>
    <property type="molecule type" value="Genomic_DNA"/>
</dbReference>
<organism evidence="1 2">
    <name type="scientific">Petrolisthes cinctipes</name>
    <name type="common">Flat porcelain crab</name>
    <dbReference type="NCBI Taxonomy" id="88211"/>
    <lineage>
        <taxon>Eukaryota</taxon>
        <taxon>Metazoa</taxon>
        <taxon>Ecdysozoa</taxon>
        <taxon>Arthropoda</taxon>
        <taxon>Crustacea</taxon>
        <taxon>Multicrustacea</taxon>
        <taxon>Malacostraca</taxon>
        <taxon>Eumalacostraca</taxon>
        <taxon>Eucarida</taxon>
        <taxon>Decapoda</taxon>
        <taxon>Pleocyemata</taxon>
        <taxon>Anomura</taxon>
        <taxon>Galatheoidea</taxon>
        <taxon>Porcellanidae</taxon>
        <taxon>Petrolisthes</taxon>
    </lineage>
</organism>